<evidence type="ECO:0000256" key="7">
    <source>
        <dbReference type="ARBA" id="ARBA00022692"/>
    </source>
</evidence>
<gene>
    <name evidence="14" type="primary">ulaA</name>
    <name evidence="14" type="ORF">NCTC10815_01675</name>
</gene>
<keyword evidence="7" id="KW-0812">Transmembrane</keyword>
<dbReference type="NCBIfam" id="NF009553">
    <property type="entry name" value="PRK12997.1-5"/>
    <property type="match status" value="1"/>
</dbReference>
<sequence length="452" mass="47287">MSGFLKVIIDVASTPAILVALIAILGLALQKKHFSDIIRGGIKTFVGFLVVTAGAGVVQSSLEPFGKMFQHAFHVTGVVPNNEAIVAVALTTFGTKTALIMLIGMACNILIARVTRYKYIYLTGHATLYMACMLAVIVSAIDMNEVLAIIVGGFALGLANTIFPAIAQPFTRQITKNDKVALGHTGNFGYAVSGLVGKWIGGKSRSTEDIKFPKGLAFLRDSTVSITITMGLFYVLVTLFAGSQYVSKLSGGTNYIVYALQQAGSFAAGVFVILAGVRLILAEIVPAFKGISERLVPNSKPALDCPIVFPYAPNAVLIGFLSSFVGGIVSLGLMILMGTTVVIPGVVPHFFCGATSGVYGNATGGVKGAVVGSFVQGIIISFMPIFLLPIMRGIGFAGSTFSDTDYGVTGILLGNVSKIGGQWAIIATLLVIFGILIALTIKGRKTVVSAEK</sequence>
<evidence type="ECO:0000256" key="2">
    <source>
        <dbReference type="ARBA" id="ARBA00011738"/>
    </source>
</evidence>
<keyword evidence="6" id="KW-0598">Phosphotransferase system</keyword>
<evidence type="ECO:0000256" key="5">
    <source>
        <dbReference type="ARBA" id="ARBA00022597"/>
    </source>
</evidence>
<evidence type="ECO:0000256" key="1">
    <source>
        <dbReference type="ARBA" id="ARBA00004651"/>
    </source>
</evidence>
<dbReference type="InterPro" id="IPR004703">
    <property type="entry name" value="PTS_sugar-sp_permease"/>
</dbReference>
<dbReference type="PANTHER" id="PTHR33843:SF4">
    <property type="entry name" value="ASCORBATE-SPECIFIC PTS SYSTEM EIIC COMPONENT"/>
    <property type="match status" value="1"/>
</dbReference>
<comment type="function">
    <text evidence="10">The phosphoenolpyruvate-dependent sugar phosphotransferase system (sugar PTS), a major carbohydrate active transport system, catalyzes the phosphorylation of incoming sugar substrates concomitantly with their translocation across the cell membrane. The enzyme II UlaABC PTS system is involved in ascorbate transport.</text>
</comment>
<evidence type="ECO:0000256" key="6">
    <source>
        <dbReference type="ARBA" id="ARBA00022683"/>
    </source>
</evidence>
<dbReference type="GO" id="GO:0009401">
    <property type="term" value="P:phosphoenolpyruvate-dependent sugar phosphotransferase system"/>
    <property type="evidence" value="ECO:0007669"/>
    <property type="project" value="UniProtKB-KW"/>
</dbReference>
<evidence type="ECO:0000313" key="14">
    <source>
        <dbReference type="EMBL" id="STY44334.1"/>
    </source>
</evidence>
<dbReference type="PANTHER" id="PTHR33843">
    <property type="entry name" value="ASCORBATE-SPECIFIC PTS SYSTEM EIIC COMPONENT"/>
    <property type="match status" value="1"/>
</dbReference>
<evidence type="ECO:0000256" key="10">
    <source>
        <dbReference type="ARBA" id="ARBA00037387"/>
    </source>
</evidence>
<dbReference type="AlphaFoldDB" id="A0A378MEU9"/>
<keyword evidence="3" id="KW-0813">Transport</keyword>
<comment type="subcellular location">
    <subcellularLocation>
        <location evidence="1">Cell membrane</location>
        <topology evidence="1">Multi-pass membrane protein</topology>
    </subcellularLocation>
</comment>
<dbReference type="EMBL" id="UGPG01000001">
    <property type="protein sequence ID" value="STY44334.1"/>
    <property type="molecule type" value="Genomic_DNA"/>
</dbReference>
<name>A0A378MEU9_LISGR</name>
<organism evidence="14 15">
    <name type="scientific">Listeria grayi</name>
    <name type="common">Listeria murrayi</name>
    <dbReference type="NCBI Taxonomy" id="1641"/>
    <lineage>
        <taxon>Bacteria</taxon>
        <taxon>Bacillati</taxon>
        <taxon>Bacillota</taxon>
        <taxon>Bacilli</taxon>
        <taxon>Bacillales</taxon>
        <taxon>Listeriaceae</taxon>
        <taxon>Listeria</taxon>
    </lineage>
</organism>
<protein>
    <recommendedName>
        <fullName evidence="12">Ascorbate-specific PTS system EIIC component</fullName>
    </recommendedName>
    <alternativeName>
        <fullName evidence="13">Ascorbate-specific permease IIC component UlaA</fullName>
    </alternativeName>
</protein>
<keyword evidence="9" id="KW-0472">Membrane</keyword>
<accession>A0A378MEU9</accession>
<dbReference type="GO" id="GO:0005886">
    <property type="term" value="C:plasma membrane"/>
    <property type="evidence" value="ECO:0007669"/>
    <property type="project" value="UniProtKB-SubCell"/>
</dbReference>
<reference evidence="14 15" key="1">
    <citation type="submission" date="2018-06" db="EMBL/GenBank/DDBJ databases">
        <authorList>
            <consortium name="Pathogen Informatics"/>
            <person name="Doyle S."/>
        </authorList>
    </citation>
    <scope>NUCLEOTIDE SEQUENCE [LARGE SCALE GENOMIC DNA]</scope>
    <source>
        <strain evidence="15">NCTC 10815</strain>
    </source>
</reference>
<keyword evidence="8" id="KW-1133">Transmembrane helix</keyword>
<keyword evidence="5" id="KW-0762">Sugar transport</keyword>
<evidence type="ECO:0000256" key="8">
    <source>
        <dbReference type="ARBA" id="ARBA00022989"/>
    </source>
</evidence>
<keyword evidence="4" id="KW-1003">Cell membrane</keyword>
<comment type="subunit">
    <text evidence="2">Homodimer.</text>
</comment>
<dbReference type="NCBIfam" id="NF006922">
    <property type="entry name" value="PRK09410.1-5"/>
    <property type="match status" value="1"/>
</dbReference>
<dbReference type="OrthoDB" id="9796178at2"/>
<comment type="similarity">
    <text evidence="11">Belongs to the UlaA family.</text>
</comment>
<evidence type="ECO:0000256" key="4">
    <source>
        <dbReference type="ARBA" id="ARBA00022475"/>
    </source>
</evidence>
<dbReference type="Proteomes" id="UP000254879">
    <property type="component" value="Unassembled WGS sequence"/>
</dbReference>
<proteinExistence type="inferred from homology"/>
<dbReference type="Pfam" id="PF03611">
    <property type="entry name" value="EIIC-GAT"/>
    <property type="match status" value="1"/>
</dbReference>
<evidence type="ECO:0000256" key="3">
    <source>
        <dbReference type="ARBA" id="ARBA00022448"/>
    </source>
</evidence>
<evidence type="ECO:0000256" key="12">
    <source>
        <dbReference type="ARBA" id="ARBA00039702"/>
    </source>
</evidence>
<evidence type="ECO:0000256" key="11">
    <source>
        <dbReference type="ARBA" id="ARBA00038218"/>
    </source>
</evidence>
<evidence type="ECO:0000256" key="13">
    <source>
        <dbReference type="ARBA" id="ARBA00042859"/>
    </source>
</evidence>
<evidence type="ECO:0000256" key="9">
    <source>
        <dbReference type="ARBA" id="ARBA00023136"/>
    </source>
</evidence>
<evidence type="ECO:0000313" key="15">
    <source>
        <dbReference type="Proteomes" id="UP000254879"/>
    </source>
</evidence>
<dbReference type="InterPro" id="IPR051562">
    <property type="entry name" value="Ascorbate-PTS_EIIC"/>
</dbReference>
<dbReference type="NCBIfam" id="NF006920">
    <property type="entry name" value="PRK09410.1-2"/>
    <property type="match status" value="1"/>
</dbReference>
<dbReference type="RefSeq" id="WP_003759005.1">
    <property type="nucleotide sequence ID" value="NZ_CABKNG010000002.1"/>
</dbReference>